<dbReference type="STRING" id="1437059.A6A05_14385"/>
<dbReference type="PROSITE" id="PS50801">
    <property type="entry name" value="STAS"/>
    <property type="match status" value="2"/>
</dbReference>
<evidence type="ECO:0000313" key="3">
    <source>
        <dbReference type="Proteomes" id="UP000078543"/>
    </source>
</evidence>
<protein>
    <recommendedName>
        <fullName evidence="1">STAS domain-containing protein</fullName>
    </recommendedName>
</protein>
<name>A0A178ML92_9PROT</name>
<evidence type="ECO:0000313" key="2">
    <source>
        <dbReference type="EMBL" id="OAN48815.1"/>
    </source>
</evidence>
<sequence>MDIAETSQEPQICSLSGRFTFKDNDAFLQAIRDFVARPAKHLVLDLSQLEFIDSFALGLFLVATEMAEAADKMVTVRNPQGPVRRLFRLSRLEQVLHIEDSIESAPMPTAAPPQNLRQDLQISGLIELEPGVMSVELSGRFTFADHAAFQHLMDCVKPEAIRDLHVGLSGLDFMDSAGLSMLLVIRDELEARNGKLVLVSPRGKVMQLLRLSSVDTVVSIIDAPKTA</sequence>
<dbReference type="Gene3D" id="3.30.750.24">
    <property type="entry name" value="STAS domain"/>
    <property type="match status" value="2"/>
</dbReference>
<evidence type="ECO:0000259" key="1">
    <source>
        <dbReference type="PROSITE" id="PS50801"/>
    </source>
</evidence>
<feature type="domain" description="STAS" evidence="1">
    <location>
        <begin position="12"/>
        <end position="109"/>
    </location>
</feature>
<dbReference type="PANTHER" id="PTHR33495:SF15">
    <property type="entry name" value="STAS DOMAIN-CONTAINING PROTEIN"/>
    <property type="match status" value="1"/>
</dbReference>
<organism evidence="2 3">
    <name type="scientific">Magnetospirillum moscoviense</name>
    <dbReference type="NCBI Taxonomy" id="1437059"/>
    <lineage>
        <taxon>Bacteria</taxon>
        <taxon>Pseudomonadati</taxon>
        <taxon>Pseudomonadota</taxon>
        <taxon>Alphaproteobacteria</taxon>
        <taxon>Rhodospirillales</taxon>
        <taxon>Rhodospirillaceae</taxon>
        <taxon>Magnetospirillum</taxon>
    </lineage>
</organism>
<dbReference type="CDD" id="cd07043">
    <property type="entry name" value="STAS_anti-anti-sigma_factors"/>
    <property type="match status" value="2"/>
</dbReference>
<dbReference type="EMBL" id="LWQU01000154">
    <property type="protein sequence ID" value="OAN48815.1"/>
    <property type="molecule type" value="Genomic_DNA"/>
</dbReference>
<dbReference type="Proteomes" id="UP000078543">
    <property type="component" value="Unassembled WGS sequence"/>
</dbReference>
<dbReference type="Pfam" id="PF13466">
    <property type="entry name" value="STAS_2"/>
    <property type="match status" value="1"/>
</dbReference>
<dbReference type="SUPFAM" id="SSF52091">
    <property type="entry name" value="SpoIIaa-like"/>
    <property type="match status" value="2"/>
</dbReference>
<keyword evidence="3" id="KW-1185">Reference proteome</keyword>
<dbReference type="AlphaFoldDB" id="A0A178ML92"/>
<dbReference type="PANTHER" id="PTHR33495">
    <property type="entry name" value="ANTI-SIGMA FACTOR ANTAGONIST TM_1081-RELATED-RELATED"/>
    <property type="match status" value="1"/>
</dbReference>
<dbReference type="InterPro" id="IPR002645">
    <property type="entry name" value="STAS_dom"/>
</dbReference>
<reference evidence="2 3" key="1">
    <citation type="submission" date="2016-04" db="EMBL/GenBank/DDBJ databases">
        <title>Draft genome sequence of freshwater magnetotactic bacteria Magnetospirillum marisnigri SP-1 and Magnetospirillum moscoviense BB-1.</title>
        <authorList>
            <person name="Koziaeva V."/>
            <person name="Dziuba M.V."/>
            <person name="Ivanov T.M."/>
            <person name="Kuznetsov B."/>
            <person name="Grouzdev D.S."/>
        </authorList>
    </citation>
    <scope>NUCLEOTIDE SEQUENCE [LARGE SCALE GENOMIC DNA]</scope>
    <source>
        <strain evidence="2 3">BB-1</strain>
    </source>
</reference>
<feature type="domain" description="STAS" evidence="1">
    <location>
        <begin position="122"/>
        <end position="227"/>
    </location>
</feature>
<gene>
    <name evidence="2" type="ORF">A6A05_14385</name>
</gene>
<dbReference type="InterPro" id="IPR058548">
    <property type="entry name" value="MlaB-like_STAS"/>
</dbReference>
<dbReference type="InterPro" id="IPR036513">
    <property type="entry name" value="STAS_dom_sf"/>
</dbReference>
<comment type="caution">
    <text evidence="2">The sequence shown here is derived from an EMBL/GenBank/DDBJ whole genome shotgun (WGS) entry which is preliminary data.</text>
</comment>
<dbReference type="GO" id="GO:0043856">
    <property type="term" value="F:anti-sigma factor antagonist activity"/>
    <property type="evidence" value="ECO:0007669"/>
    <property type="project" value="TreeGrafter"/>
</dbReference>
<proteinExistence type="predicted"/>
<dbReference type="Pfam" id="PF01740">
    <property type="entry name" value="STAS"/>
    <property type="match status" value="1"/>
</dbReference>
<dbReference type="RefSeq" id="WP_172822283.1">
    <property type="nucleotide sequence ID" value="NZ_LWQU01000154.1"/>
</dbReference>
<accession>A0A178ML92</accession>